<keyword evidence="4" id="KW-0127">Catecholamine biosynthesis</keyword>
<evidence type="ECO:0000256" key="2">
    <source>
        <dbReference type="ARBA" id="ARBA00009533"/>
    </source>
</evidence>
<dbReference type="EMBL" id="JBICBT010000115">
    <property type="protein sequence ID" value="KAL3122991.1"/>
    <property type="molecule type" value="Genomic_DNA"/>
</dbReference>
<keyword evidence="15" id="KW-1185">Reference proteome</keyword>
<evidence type="ECO:0000256" key="12">
    <source>
        <dbReference type="RuleBase" id="RU000382"/>
    </source>
</evidence>
<comment type="subunit">
    <text evidence="3">Homodimer.</text>
</comment>
<dbReference type="InterPro" id="IPR015422">
    <property type="entry name" value="PyrdxlP-dep_Trfase_small"/>
</dbReference>
<comment type="cofactor">
    <cofactor evidence="1 11 12">
        <name>pyridoxal 5'-phosphate</name>
        <dbReference type="ChEBI" id="CHEBI:597326"/>
    </cofactor>
</comment>
<protein>
    <recommendedName>
        <fullName evidence="9">Aromatic-L-amino-acid decarboxylase</fullName>
        <ecNumber evidence="8">4.1.1.28</ecNumber>
    </recommendedName>
    <alternativeName>
        <fullName evidence="10">DOPA decarboxylase</fullName>
    </alternativeName>
</protein>
<feature type="modified residue" description="N6-(pyridoxal phosphate)lysine" evidence="11">
    <location>
        <position position="379"/>
    </location>
</feature>
<evidence type="ECO:0000256" key="1">
    <source>
        <dbReference type="ARBA" id="ARBA00001933"/>
    </source>
</evidence>
<dbReference type="PANTHER" id="PTHR11999">
    <property type="entry name" value="GROUP II PYRIDOXAL-5-PHOSPHATE DECARBOXYLASE"/>
    <property type="match status" value="1"/>
</dbReference>
<evidence type="ECO:0000256" key="9">
    <source>
        <dbReference type="ARBA" id="ARBA00040968"/>
    </source>
</evidence>
<evidence type="ECO:0000256" key="4">
    <source>
        <dbReference type="ARBA" id="ARBA00022584"/>
    </source>
</evidence>
<evidence type="ECO:0000256" key="3">
    <source>
        <dbReference type="ARBA" id="ARBA00011738"/>
    </source>
</evidence>
<comment type="caution">
    <text evidence="14">The sequence shown here is derived from an EMBL/GenBank/DDBJ whole genome shotgun (WGS) entry which is preliminary data.</text>
</comment>
<evidence type="ECO:0000256" key="13">
    <source>
        <dbReference type="SAM" id="MobiDB-lite"/>
    </source>
</evidence>
<dbReference type="Proteomes" id="UP001620626">
    <property type="component" value="Unassembled WGS sequence"/>
</dbReference>
<evidence type="ECO:0000256" key="10">
    <source>
        <dbReference type="ARBA" id="ARBA00041275"/>
    </source>
</evidence>
<dbReference type="Gene3D" id="3.40.640.10">
    <property type="entry name" value="Type I PLP-dependent aspartate aminotransferase-like (Major domain)"/>
    <property type="match status" value="1"/>
</dbReference>
<dbReference type="InterPro" id="IPR002129">
    <property type="entry name" value="PyrdxlP-dep_de-COase"/>
</dbReference>
<dbReference type="PRINTS" id="PR00800">
    <property type="entry name" value="YHDCRBOXLASE"/>
</dbReference>
<gene>
    <name evidence="14" type="ORF">niasHT_006391</name>
</gene>
<dbReference type="EC" id="4.1.1.28" evidence="8"/>
<proteinExistence type="inferred from homology"/>
<evidence type="ECO:0000256" key="11">
    <source>
        <dbReference type="PIRSR" id="PIRSR602129-50"/>
    </source>
</evidence>
<evidence type="ECO:0000313" key="14">
    <source>
        <dbReference type="EMBL" id="KAL3122991.1"/>
    </source>
</evidence>
<dbReference type="InterPro" id="IPR015421">
    <property type="entry name" value="PyrdxlP-dep_Trfase_major"/>
</dbReference>
<dbReference type="InterPro" id="IPR010977">
    <property type="entry name" value="Aromatic_deC"/>
</dbReference>
<name>A0ABD2M6A0_9BILA</name>
<dbReference type="Pfam" id="PF00282">
    <property type="entry name" value="Pyridoxal_deC"/>
    <property type="match status" value="2"/>
</dbReference>
<accession>A0ABD2M6A0</accession>
<reference evidence="14 15" key="1">
    <citation type="submission" date="2024-10" db="EMBL/GenBank/DDBJ databases">
        <authorList>
            <person name="Kim D."/>
        </authorList>
    </citation>
    <scope>NUCLEOTIDE SEQUENCE [LARGE SCALE GENOMIC DNA]</scope>
    <source>
        <strain evidence="14">BH-2024</strain>
    </source>
</reference>
<evidence type="ECO:0000256" key="8">
    <source>
        <dbReference type="ARBA" id="ARBA00038886"/>
    </source>
</evidence>
<dbReference type="Gene3D" id="3.90.1150.10">
    <property type="entry name" value="Aspartate Aminotransferase, domain 1"/>
    <property type="match status" value="1"/>
</dbReference>
<dbReference type="PANTHER" id="PTHR11999:SF167">
    <property type="entry name" value="AROMATIC-L-AMINO-ACID DECARBOXYLASE"/>
    <property type="match status" value="1"/>
</dbReference>
<organism evidence="14 15">
    <name type="scientific">Heterodera trifolii</name>
    <dbReference type="NCBI Taxonomy" id="157864"/>
    <lineage>
        <taxon>Eukaryota</taxon>
        <taxon>Metazoa</taxon>
        <taxon>Ecdysozoa</taxon>
        <taxon>Nematoda</taxon>
        <taxon>Chromadorea</taxon>
        <taxon>Rhabditida</taxon>
        <taxon>Tylenchina</taxon>
        <taxon>Tylenchomorpha</taxon>
        <taxon>Tylenchoidea</taxon>
        <taxon>Heteroderidae</taxon>
        <taxon>Heteroderinae</taxon>
        <taxon>Heterodera</taxon>
    </lineage>
</organism>
<dbReference type="GO" id="GO:0042423">
    <property type="term" value="P:catecholamine biosynthetic process"/>
    <property type="evidence" value="ECO:0007669"/>
    <property type="project" value="UniProtKB-KW"/>
</dbReference>
<feature type="region of interest" description="Disordered" evidence="13">
    <location>
        <begin position="550"/>
        <end position="588"/>
    </location>
</feature>
<dbReference type="GO" id="GO:0004058">
    <property type="term" value="F:aromatic-L-amino-acid decarboxylase activity"/>
    <property type="evidence" value="ECO:0007669"/>
    <property type="project" value="UniProtKB-EC"/>
</dbReference>
<evidence type="ECO:0000256" key="5">
    <source>
        <dbReference type="ARBA" id="ARBA00022793"/>
    </source>
</evidence>
<dbReference type="AlphaFoldDB" id="A0ABD2M6A0"/>
<evidence type="ECO:0000313" key="15">
    <source>
        <dbReference type="Proteomes" id="UP001620626"/>
    </source>
</evidence>
<dbReference type="Gene3D" id="1.20.1340.10">
    <property type="entry name" value="dopa decarboxylase, N-terminal domain"/>
    <property type="match status" value="1"/>
</dbReference>
<keyword evidence="5" id="KW-0210">Decarboxylase</keyword>
<comment type="similarity">
    <text evidence="2 12">Belongs to the group II decarboxylase family.</text>
</comment>
<evidence type="ECO:0000256" key="7">
    <source>
        <dbReference type="ARBA" id="ARBA00023239"/>
    </source>
</evidence>
<keyword evidence="7 12" id="KW-0456">Lyase</keyword>
<dbReference type="InterPro" id="IPR015424">
    <property type="entry name" value="PyrdxlP-dep_Trfase"/>
</dbReference>
<keyword evidence="6 11" id="KW-0663">Pyridoxal phosphate</keyword>
<dbReference type="SUPFAM" id="SSF53383">
    <property type="entry name" value="PLP-dependent transferases"/>
    <property type="match status" value="1"/>
</dbReference>
<sequence>MDSDSLRRYGCEMVHFVANYWESLDNGSRMPLPDVKPGYIRALIPDEPPKTAEEWERIFADIEPIVLRGNTHWHHPDFFAYYSTACSYAALIGDILSGGISAIGFTWKSSPAMTELEQKMLDWLAKAIGLPKAFWNSDPGPGIGMIQSTASDATLVALLSARARAVEKMKRNDSGTLLASMGANSSVLIPNLLRDPIAKAMNRLNGMGEALRNRMKSNALTRMFGVEMKGDESYAATNGQLTTFEAHDPMYFSRLVAYCSDQSHSSVDKGIMLSGVKMRKLPTNREKGGNFVLRAEVLEAAIKEDKANGLTPFILVVTVGTTNTCAVESCRELGPICNREGIWMHVDAAYAGSFFICDEFRHLSDGVELADSFNFNAHKALMINFDCSPMWFKNGDEAIAFFNVDPVYLKHEHQRDAYDFRHLQVALGRRFRALKIWFVFRAIGIQRIQQFLRMQNEFGKMFADLLLGDDRFELFVPQHLGLVCFRMKTSNELNESLFLAINDDRRIHLVASFTHGTFFLRFVVCSSKTRETNIEKAVEVIREMADKVTAEKANEATEREKDKAEKTLADDGRVGSGTLRRENDGEEQ</sequence>
<evidence type="ECO:0000256" key="6">
    <source>
        <dbReference type="ARBA" id="ARBA00022898"/>
    </source>
</evidence>